<dbReference type="InterPro" id="IPR050428">
    <property type="entry name" value="TCS_sensor_his_kinase"/>
</dbReference>
<dbReference type="GO" id="GO:0004673">
    <property type="term" value="F:protein histidine kinase activity"/>
    <property type="evidence" value="ECO:0007669"/>
    <property type="project" value="UniProtKB-EC"/>
</dbReference>
<dbReference type="EC" id="2.7.13.3" evidence="2"/>
<evidence type="ECO:0000256" key="2">
    <source>
        <dbReference type="ARBA" id="ARBA00012438"/>
    </source>
</evidence>
<feature type="domain" description="Histidine kinase" evidence="9">
    <location>
        <begin position="533"/>
        <end position="638"/>
    </location>
</feature>
<feature type="region of interest" description="Disordered" evidence="8">
    <location>
        <begin position="661"/>
        <end position="703"/>
    </location>
</feature>
<evidence type="ECO:0000313" key="11">
    <source>
        <dbReference type="Proteomes" id="UP000308705"/>
    </source>
</evidence>
<dbReference type="EMBL" id="SZQA01000003">
    <property type="protein sequence ID" value="TKK90569.1"/>
    <property type="molecule type" value="Genomic_DNA"/>
</dbReference>
<comment type="catalytic activity">
    <reaction evidence="1">
        <text>ATP + protein L-histidine = ADP + protein N-phospho-L-histidine.</text>
        <dbReference type="EC" id="2.7.13.3"/>
    </reaction>
</comment>
<gene>
    <name evidence="10" type="ORF">FDA94_06145</name>
</gene>
<feature type="region of interest" description="Disordered" evidence="8">
    <location>
        <begin position="721"/>
        <end position="828"/>
    </location>
</feature>
<dbReference type="InterPro" id="IPR003594">
    <property type="entry name" value="HATPase_dom"/>
</dbReference>
<evidence type="ECO:0000256" key="1">
    <source>
        <dbReference type="ARBA" id="ARBA00000085"/>
    </source>
</evidence>
<keyword evidence="4" id="KW-0808">Transferase</keyword>
<evidence type="ECO:0000313" key="10">
    <source>
        <dbReference type="EMBL" id="TKK90569.1"/>
    </source>
</evidence>
<feature type="compositionally biased region" description="Polar residues" evidence="8">
    <location>
        <begin position="749"/>
        <end position="760"/>
    </location>
</feature>
<dbReference type="PANTHER" id="PTHR45436">
    <property type="entry name" value="SENSOR HISTIDINE KINASE YKOH"/>
    <property type="match status" value="1"/>
</dbReference>
<dbReference type="AlphaFoldDB" id="A0A4U3MNV5"/>
<dbReference type="Proteomes" id="UP000308705">
    <property type="component" value="Unassembled WGS sequence"/>
</dbReference>
<accession>A0A4U3MNV5</accession>
<organism evidence="10 11">
    <name type="scientific">Herbidospora galbida</name>
    <dbReference type="NCBI Taxonomy" id="2575442"/>
    <lineage>
        <taxon>Bacteria</taxon>
        <taxon>Bacillati</taxon>
        <taxon>Actinomycetota</taxon>
        <taxon>Actinomycetes</taxon>
        <taxon>Streptosporangiales</taxon>
        <taxon>Streptosporangiaceae</taxon>
        <taxon>Herbidospora</taxon>
    </lineage>
</organism>
<dbReference type="InterPro" id="IPR036890">
    <property type="entry name" value="HATPase_C_sf"/>
</dbReference>
<dbReference type="Pfam" id="PF08376">
    <property type="entry name" value="NIT"/>
    <property type="match status" value="1"/>
</dbReference>
<dbReference type="PROSITE" id="PS50109">
    <property type="entry name" value="HIS_KIN"/>
    <property type="match status" value="1"/>
</dbReference>
<dbReference type="Gene3D" id="3.30.565.10">
    <property type="entry name" value="Histidine kinase-like ATPase, C-terminal domain"/>
    <property type="match status" value="1"/>
</dbReference>
<evidence type="ECO:0000256" key="5">
    <source>
        <dbReference type="ARBA" id="ARBA00022692"/>
    </source>
</evidence>
<keyword evidence="7" id="KW-1133">Transmembrane helix</keyword>
<keyword evidence="7" id="KW-0472">Membrane</keyword>
<reference evidence="10 11" key="1">
    <citation type="submission" date="2019-04" db="EMBL/GenBank/DDBJ databases">
        <title>Herbidospora sp. NEAU-GS14.nov., a novel actinomycete isolated from soil.</title>
        <authorList>
            <person name="Han L."/>
        </authorList>
    </citation>
    <scope>NUCLEOTIDE SEQUENCE [LARGE SCALE GENOMIC DNA]</scope>
    <source>
        <strain evidence="10 11">NEAU-GS14</strain>
    </source>
</reference>
<evidence type="ECO:0000259" key="9">
    <source>
        <dbReference type="PROSITE" id="PS50109"/>
    </source>
</evidence>
<evidence type="ECO:0000256" key="6">
    <source>
        <dbReference type="ARBA" id="ARBA00022777"/>
    </source>
</evidence>
<evidence type="ECO:0000256" key="8">
    <source>
        <dbReference type="SAM" id="MobiDB-lite"/>
    </source>
</evidence>
<dbReference type="PANTHER" id="PTHR45436:SF5">
    <property type="entry name" value="SENSOR HISTIDINE KINASE TRCS"/>
    <property type="match status" value="1"/>
</dbReference>
<dbReference type="Pfam" id="PF02518">
    <property type="entry name" value="HATPase_c"/>
    <property type="match status" value="1"/>
</dbReference>
<sequence length="828" mass="89853">MRREPPRTAGVAMGSRNRSIRFKIFLLLLLPLLTLSALWGFVLNLTVGDGLALLRTGQLYDSVGVSSTDLGLRLQAERAMVAELLSENRTSSPELNALQAQTTSTVNSFVKVATLPENRSIMSENLQRSMDDLLGALDELSTIRDAVSVGKYNVLEAIVAYNTILDEMFDVYEQMVQIPDVPMYQQASALVTMGTAHEMLAREDALVKGSLAQNQMSAEAHRSFAEFVALRKHYYAKNLPTLMPEARAPYQRVLDSDLYARFSELEDLILSQQRLGGALPADVMRWQPTTDSLVGELDRARVPATEALNTYTAGVATGILGRIAIAGGVGLIAVVATIVFSVRFGRRLVADLADLRNAALELADQRLPQVVDRLKKGEDVDVEHEAPPIDAGGSMEVEDVGHAFSSVQRTAIEAAVGQAALRRGVGHVFLNLARRNQSLLHRQLTLLDSMQRRSKDPESLEDLFRLDHLTTRMRRHAEGLIILSGAAPGRSWRKPVPVVDVMRAAVAEVEDFTRVTVLPMPGASLTGAAVADVVHLLAELIENATIFSPPQTKVQVRAELVANGLVLEVEDRGLGLTPEEYAEINAKLAAPPEFDLADSDRLGLFVVGQLAARYGIGVVLRSSPYGGTTAIVLIPRSLVSDGTPGGALPSRNGAQPVLATAEDVDTSDHEPRHKKQESEQAPVFEVEEVPPAAEPEPSPYFTPSERRIEAVPSVELVPPMEPEEKPALSARGLPTRTRTTATRPATLPNNMPTSVASGTHNGLPRRVRQANMAPQLTETPLTAPVAETTEERSPEQARAMFSAFQQGARRGREDADYADNANGEKGEE</sequence>
<dbReference type="InterPro" id="IPR013587">
    <property type="entry name" value="Nitrate/nitrite_sensing"/>
</dbReference>
<dbReference type="SUPFAM" id="SSF55874">
    <property type="entry name" value="ATPase domain of HSP90 chaperone/DNA topoisomerase II/histidine kinase"/>
    <property type="match status" value="1"/>
</dbReference>
<dbReference type="SMART" id="SM00387">
    <property type="entry name" value="HATPase_c"/>
    <property type="match status" value="1"/>
</dbReference>
<protein>
    <recommendedName>
        <fullName evidence="2">histidine kinase</fullName>
        <ecNumber evidence="2">2.7.13.3</ecNumber>
    </recommendedName>
</protein>
<proteinExistence type="predicted"/>
<evidence type="ECO:0000256" key="4">
    <source>
        <dbReference type="ARBA" id="ARBA00022679"/>
    </source>
</evidence>
<name>A0A4U3MNV5_9ACTN</name>
<feature type="compositionally biased region" description="Low complexity" evidence="8">
    <location>
        <begin position="733"/>
        <end position="748"/>
    </location>
</feature>
<dbReference type="GO" id="GO:0000160">
    <property type="term" value="P:phosphorelay signal transduction system"/>
    <property type="evidence" value="ECO:0007669"/>
    <property type="project" value="TreeGrafter"/>
</dbReference>
<dbReference type="InterPro" id="IPR005467">
    <property type="entry name" value="His_kinase_dom"/>
</dbReference>
<keyword evidence="3" id="KW-0597">Phosphoprotein</keyword>
<keyword evidence="6 10" id="KW-0418">Kinase</keyword>
<evidence type="ECO:0000256" key="3">
    <source>
        <dbReference type="ARBA" id="ARBA00022553"/>
    </source>
</evidence>
<evidence type="ECO:0000256" key="7">
    <source>
        <dbReference type="ARBA" id="ARBA00022989"/>
    </source>
</evidence>
<dbReference type="GO" id="GO:0005886">
    <property type="term" value="C:plasma membrane"/>
    <property type="evidence" value="ECO:0007669"/>
    <property type="project" value="TreeGrafter"/>
</dbReference>
<comment type="caution">
    <text evidence="10">The sequence shown here is derived from an EMBL/GenBank/DDBJ whole genome shotgun (WGS) entry which is preliminary data.</text>
</comment>
<dbReference type="OrthoDB" id="3845898at2"/>
<keyword evidence="11" id="KW-1185">Reference proteome</keyword>
<keyword evidence="5" id="KW-0812">Transmembrane</keyword>